<reference evidence="1" key="1">
    <citation type="submission" date="2021-03" db="EMBL/GenBank/DDBJ databases">
        <authorList>
            <person name="Wang G."/>
        </authorList>
    </citation>
    <scope>NUCLEOTIDE SEQUENCE</scope>
    <source>
        <strain evidence="1">KCTC 12899</strain>
    </source>
</reference>
<dbReference type="EMBL" id="JAFREP010000001">
    <property type="protein sequence ID" value="MBO1316882.1"/>
    <property type="molecule type" value="Genomic_DNA"/>
</dbReference>
<protein>
    <submittedName>
        <fullName evidence="1">Uncharacterized protein</fullName>
    </submittedName>
</protein>
<evidence type="ECO:0000313" key="2">
    <source>
        <dbReference type="Proteomes" id="UP000664417"/>
    </source>
</evidence>
<sequence>MGTFLACNVFGPTQTAGRNAWAVNPGLIVLGERQTPALCEAAPVGAGPKTAFEFDEA</sequence>
<dbReference type="Proteomes" id="UP000664417">
    <property type="component" value="Unassembled WGS sequence"/>
</dbReference>
<comment type="caution">
    <text evidence="1">The sequence shown here is derived from an EMBL/GenBank/DDBJ whole genome shotgun (WGS) entry which is preliminary data.</text>
</comment>
<gene>
    <name evidence="1" type="ORF">J3U88_00320</name>
</gene>
<dbReference type="RefSeq" id="WP_207856119.1">
    <property type="nucleotide sequence ID" value="NZ_JAFREP010000001.1"/>
</dbReference>
<evidence type="ECO:0000313" key="1">
    <source>
        <dbReference type="EMBL" id="MBO1316882.1"/>
    </source>
</evidence>
<accession>A0A8J7PYB3</accession>
<keyword evidence="2" id="KW-1185">Reference proteome</keyword>
<dbReference type="AlphaFoldDB" id="A0A8J7PYB3"/>
<proteinExistence type="predicted"/>
<organism evidence="1 2">
    <name type="scientific">Acanthopleuribacter pedis</name>
    <dbReference type="NCBI Taxonomy" id="442870"/>
    <lineage>
        <taxon>Bacteria</taxon>
        <taxon>Pseudomonadati</taxon>
        <taxon>Acidobacteriota</taxon>
        <taxon>Holophagae</taxon>
        <taxon>Acanthopleuribacterales</taxon>
        <taxon>Acanthopleuribacteraceae</taxon>
        <taxon>Acanthopleuribacter</taxon>
    </lineage>
</organism>
<name>A0A8J7PYB3_9BACT</name>